<accession>A0A438H9P3</accession>
<reference evidence="3 4" key="1">
    <citation type="journal article" date="2018" name="PLoS Genet.">
        <title>Population sequencing reveals clonal diversity and ancestral inbreeding in the grapevine cultivar Chardonnay.</title>
        <authorList>
            <person name="Roach M.J."/>
            <person name="Johnson D.L."/>
            <person name="Bohlmann J."/>
            <person name="van Vuuren H.J."/>
            <person name="Jones S.J."/>
            <person name="Pretorius I.S."/>
            <person name="Schmidt S.A."/>
            <person name="Borneman A.R."/>
        </authorList>
    </citation>
    <scope>NUCLEOTIDE SEQUENCE [LARGE SCALE GENOMIC DNA]</scope>
    <source>
        <strain evidence="4">cv. Chardonnay</strain>
        <tissue evidence="3">Leaf</tissue>
    </source>
</reference>
<dbReference type="InterPro" id="IPR005135">
    <property type="entry name" value="Endo/exonuclease/phosphatase"/>
</dbReference>
<dbReference type="Gene3D" id="3.60.10.10">
    <property type="entry name" value="Endonuclease/exonuclease/phosphatase"/>
    <property type="match status" value="1"/>
</dbReference>
<keyword evidence="1" id="KW-0732">Signal</keyword>
<gene>
    <name evidence="3" type="ORF">CK203_045397</name>
</gene>
<sequence length="639" mass="72096">MTLWALLFSMFGVQWVLPATVKEMLLGWNGSFVGKKRKGVWRASPLCLFWMVWKARNKIAFEEEALSIQRLKDAENFSGRSWGLSGLWDDPWCIGGDFNVTRFPSEHSRGGRLAAAMRRFLEVDDELTLRDLPLHGGPFTWNGGLNGQTMSRLDRFLVSEDWESRFSGVVQSTLSRSEEGFKDLLKDWRQGFNFRGSSSFISTAKLKALKGILKIWNKEVFGKVEVNKSLALQQVNFWDIQERMVNCHTKSNLTKIKINGTWIVEEREIQGGFVSAFQHLLLDPGDWCPSWDGLVFDRLAGEEAARLEETFFVEEVVSALFDLSGDKAPRPDGGVEDLRDFRCISLVGGLYKLLAKVLANRLKKVVGKVVSSSQNVFVEGRQILDAVLIANEAIDSLLKSNECELPRVETRGPPFTLSFCNRLQGEREGGEGVQLTHLLYANDTPIFCEAFKDQLTHLSWVLMWFEAISGLRINLDKSEILPVGRVDNLEELALELRCKVGMLSSSYLGLPLGAPHKSVAVWDGGRRGREGFGVGLWKQIRKEGSQLSNYIVFSVGNGKRIRFWMDSWCDDEALCNSFPSLFALTVSKEEWVAEVWDPSVEGGSWSPCLSRALNDWEVVLVERLLMTIQGKRVSAKVED</sequence>
<feature type="signal peptide" evidence="1">
    <location>
        <begin position="1"/>
        <end position="18"/>
    </location>
</feature>
<protein>
    <recommendedName>
        <fullName evidence="2">Endonuclease/exonuclease/phosphatase domain-containing protein</fullName>
    </recommendedName>
</protein>
<proteinExistence type="predicted"/>
<dbReference type="Pfam" id="PF03372">
    <property type="entry name" value="Exo_endo_phos"/>
    <property type="match status" value="1"/>
</dbReference>
<dbReference type="PANTHER" id="PTHR46890">
    <property type="entry name" value="NON-LTR RETROLELEMENT REVERSE TRANSCRIPTASE-LIKE PROTEIN-RELATED"/>
    <property type="match status" value="1"/>
</dbReference>
<dbReference type="InterPro" id="IPR052343">
    <property type="entry name" value="Retrotransposon-Effector_Assoc"/>
</dbReference>
<evidence type="ECO:0000259" key="2">
    <source>
        <dbReference type="Pfam" id="PF03372"/>
    </source>
</evidence>
<dbReference type="GO" id="GO:0003824">
    <property type="term" value="F:catalytic activity"/>
    <property type="evidence" value="ECO:0007669"/>
    <property type="project" value="InterPro"/>
</dbReference>
<dbReference type="InterPro" id="IPR036691">
    <property type="entry name" value="Endo/exonu/phosph_ase_sf"/>
</dbReference>
<organism evidence="3 4">
    <name type="scientific">Vitis vinifera</name>
    <name type="common">Grape</name>
    <dbReference type="NCBI Taxonomy" id="29760"/>
    <lineage>
        <taxon>Eukaryota</taxon>
        <taxon>Viridiplantae</taxon>
        <taxon>Streptophyta</taxon>
        <taxon>Embryophyta</taxon>
        <taxon>Tracheophyta</taxon>
        <taxon>Spermatophyta</taxon>
        <taxon>Magnoliopsida</taxon>
        <taxon>eudicotyledons</taxon>
        <taxon>Gunneridae</taxon>
        <taxon>Pentapetalae</taxon>
        <taxon>rosids</taxon>
        <taxon>Vitales</taxon>
        <taxon>Vitaceae</taxon>
        <taxon>Viteae</taxon>
        <taxon>Vitis</taxon>
    </lineage>
</organism>
<feature type="domain" description="Endonuclease/exonuclease/phosphatase" evidence="2">
    <location>
        <begin position="89"/>
        <end position="174"/>
    </location>
</feature>
<dbReference type="EMBL" id="QGNW01000257">
    <property type="protein sequence ID" value="RVW81027.1"/>
    <property type="molecule type" value="Genomic_DNA"/>
</dbReference>
<evidence type="ECO:0000313" key="3">
    <source>
        <dbReference type="EMBL" id="RVW81027.1"/>
    </source>
</evidence>
<comment type="caution">
    <text evidence="3">The sequence shown here is derived from an EMBL/GenBank/DDBJ whole genome shotgun (WGS) entry which is preliminary data.</text>
</comment>
<name>A0A438H9P3_VITVI</name>
<feature type="chain" id="PRO_5019022520" description="Endonuclease/exonuclease/phosphatase domain-containing protein" evidence="1">
    <location>
        <begin position="19"/>
        <end position="639"/>
    </location>
</feature>
<evidence type="ECO:0000313" key="4">
    <source>
        <dbReference type="Proteomes" id="UP000288805"/>
    </source>
</evidence>
<evidence type="ECO:0000256" key="1">
    <source>
        <dbReference type="SAM" id="SignalP"/>
    </source>
</evidence>
<dbReference type="Proteomes" id="UP000288805">
    <property type="component" value="Unassembled WGS sequence"/>
</dbReference>
<dbReference type="AlphaFoldDB" id="A0A438H9P3"/>
<dbReference type="SUPFAM" id="SSF56219">
    <property type="entry name" value="DNase I-like"/>
    <property type="match status" value="1"/>
</dbReference>
<dbReference type="PANTHER" id="PTHR46890:SF50">
    <property type="entry name" value="RNA-DIRECTED DNA POLYMERASE, EUKARYOTA, REVERSE TRANSCRIPTASE ZINC-BINDING DOMAIN PROTEIN-RELATED"/>
    <property type="match status" value="1"/>
</dbReference>